<keyword evidence="1" id="KW-1133">Transmembrane helix</keyword>
<protein>
    <submittedName>
        <fullName evidence="3">Unannotated protein</fullName>
    </submittedName>
</protein>
<proteinExistence type="predicted"/>
<sequence length="98" mass="11145">MATKNDSIEPALLELAKKSLKKKRDAKEFLFVTIAVNAILVGIWWFTTPTGYFWPMWVMFGMGIGVMFAYLDAYTVLGAKPISDDDIRAEAEKIRKRP</sequence>
<evidence type="ECO:0000313" key="3">
    <source>
        <dbReference type="EMBL" id="CAB4865950.1"/>
    </source>
</evidence>
<organism evidence="3">
    <name type="scientific">freshwater metagenome</name>
    <dbReference type="NCBI Taxonomy" id="449393"/>
    <lineage>
        <taxon>unclassified sequences</taxon>
        <taxon>metagenomes</taxon>
        <taxon>ecological metagenomes</taxon>
    </lineage>
</organism>
<feature type="domain" description="2TM" evidence="2">
    <location>
        <begin position="15"/>
        <end position="93"/>
    </location>
</feature>
<feature type="transmembrane region" description="Helical" evidence="1">
    <location>
        <begin position="29"/>
        <end position="46"/>
    </location>
</feature>
<dbReference type="InterPro" id="IPR025698">
    <property type="entry name" value="2TM_dom"/>
</dbReference>
<keyword evidence="1" id="KW-0812">Transmembrane</keyword>
<keyword evidence="1" id="KW-0472">Membrane</keyword>
<dbReference type="Pfam" id="PF13239">
    <property type="entry name" value="2TM"/>
    <property type="match status" value="1"/>
</dbReference>
<dbReference type="AlphaFoldDB" id="A0A6J7D8M7"/>
<accession>A0A6J7D8M7</accession>
<evidence type="ECO:0000259" key="2">
    <source>
        <dbReference type="Pfam" id="PF13239"/>
    </source>
</evidence>
<dbReference type="EMBL" id="CAFBLO010000036">
    <property type="protein sequence ID" value="CAB4865950.1"/>
    <property type="molecule type" value="Genomic_DNA"/>
</dbReference>
<gene>
    <name evidence="3" type="ORF">UFOPK3364_00503</name>
</gene>
<evidence type="ECO:0000256" key="1">
    <source>
        <dbReference type="SAM" id="Phobius"/>
    </source>
</evidence>
<name>A0A6J7D8M7_9ZZZZ</name>
<feature type="transmembrane region" description="Helical" evidence="1">
    <location>
        <begin position="52"/>
        <end position="71"/>
    </location>
</feature>
<reference evidence="3" key="1">
    <citation type="submission" date="2020-05" db="EMBL/GenBank/DDBJ databases">
        <authorList>
            <person name="Chiriac C."/>
            <person name="Salcher M."/>
            <person name="Ghai R."/>
            <person name="Kavagutti S V."/>
        </authorList>
    </citation>
    <scope>NUCLEOTIDE SEQUENCE</scope>
</reference>